<gene>
    <name evidence="3" type="ORF">CKM354_001065500</name>
</gene>
<dbReference type="PROSITE" id="PS50048">
    <property type="entry name" value="ZN2_CY6_FUNGAL_2"/>
    <property type="match status" value="1"/>
</dbReference>
<dbReference type="GO" id="GO:0000981">
    <property type="term" value="F:DNA-binding transcription factor activity, RNA polymerase II-specific"/>
    <property type="evidence" value="ECO:0007669"/>
    <property type="project" value="InterPro"/>
</dbReference>
<dbReference type="PANTHER" id="PTHR46910">
    <property type="entry name" value="TRANSCRIPTION FACTOR PDR1"/>
    <property type="match status" value="1"/>
</dbReference>
<dbReference type="PROSITE" id="PS00463">
    <property type="entry name" value="ZN2_CY6_FUNGAL_1"/>
    <property type="match status" value="1"/>
</dbReference>
<name>A0A9P3FJV2_9PEZI</name>
<dbReference type="InterPro" id="IPR036864">
    <property type="entry name" value="Zn2-C6_fun-type_DNA-bd_sf"/>
</dbReference>
<reference evidence="3 4" key="1">
    <citation type="submission" date="2021-01" db="EMBL/GenBank/DDBJ databases">
        <title>Cercospora kikuchii MAFF 305040 whole genome shotgun sequence.</title>
        <authorList>
            <person name="Kashiwa T."/>
            <person name="Suzuki T."/>
        </authorList>
    </citation>
    <scope>NUCLEOTIDE SEQUENCE [LARGE SCALE GENOMIC DNA]</scope>
    <source>
        <strain evidence="3 4">MAFF 305040</strain>
    </source>
</reference>
<dbReference type="Proteomes" id="UP000825890">
    <property type="component" value="Unassembled WGS sequence"/>
</dbReference>
<dbReference type="GeneID" id="68296230"/>
<accession>A0A9P3FJV2</accession>
<dbReference type="PANTHER" id="PTHR46910:SF13">
    <property type="entry name" value="SPECIFIC TRANSCRIPTION FACTOR, PUTATIVE (AFU_ORTHOLOGUE AFUA_4G06190)-RELATED"/>
    <property type="match status" value="1"/>
</dbReference>
<dbReference type="SMART" id="SM00066">
    <property type="entry name" value="GAL4"/>
    <property type="match status" value="1"/>
</dbReference>
<keyword evidence="1" id="KW-0539">Nucleus</keyword>
<protein>
    <recommendedName>
        <fullName evidence="2">Zn(2)-C6 fungal-type domain-containing protein</fullName>
    </recommendedName>
</protein>
<comment type="caution">
    <text evidence="3">The sequence shown here is derived from an EMBL/GenBank/DDBJ whole genome shotgun (WGS) entry which is preliminary data.</text>
</comment>
<dbReference type="SUPFAM" id="SSF57701">
    <property type="entry name" value="Zn2/Cys6 DNA-binding domain"/>
    <property type="match status" value="1"/>
</dbReference>
<evidence type="ECO:0000313" key="3">
    <source>
        <dbReference type="EMBL" id="GIZ47567.1"/>
    </source>
</evidence>
<dbReference type="CDD" id="cd12148">
    <property type="entry name" value="fungal_TF_MHR"/>
    <property type="match status" value="1"/>
</dbReference>
<dbReference type="Pfam" id="PF00172">
    <property type="entry name" value="Zn_clus"/>
    <property type="match status" value="1"/>
</dbReference>
<organism evidence="3 4">
    <name type="scientific">Cercospora kikuchii</name>
    <dbReference type="NCBI Taxonomy" id="84275"/>
    <lineage>
        <taxon>Eukaryota</taxon>
        <taxon>Fungi</taxon>
        <taxon>Dikarya</taxon>
        <taxon>Ascomycota</taxon>
        <taxon>Pezizomycotina</taxon>
        <taxon>Dothideomycetes</taxon>
        <taxon>Dothideomycetidae</taxon>
        <taxon>Mycosphaerellales</taxon>
        <taxon>Mycosphaerellaceae</taxon>
        <taxon>Cercospora</taxon>
    </lineage>
</organism>
<proteinExistence type="predicted"/>
<sequence>MSDRRQEYDGSGRIRKYKRDVYTPRACDSCKARKIKCSGNTPCSRCVDANTVCTYAVRQKRSTPANKPSRNRLDELEKFVQLVEGGLTQLGSAVANSTSPLPASIRALNGRRTSSNRPRPCPSSFESILGWAQSSLTSAGIAPESDEEVLSVSPPAQEDLDGGSYPEWSHAVRAIISLPQTTTQALLDLVASDVICMYPCVSIPEISLNLLTLYHTASAPPRQDDEAPLSLMDVEIIKACLLVGACARQSDEDGLVALLESSIQWSVETVFGQDAVSVEDLVMTCLLSISYTQRDQRQKAWRMAGCGARTALELSIDLESSANPGNESNVDKQRKMLFCCISNLDSRSSLMVGLPRILQDQIKQQHLNALDPTCHLRAMHEMDRIADEILVLVREARVVGEISSDKYSYLDFRLKNIESLYGIESGQSHPLTSVQSCCRIFVNLRANHLRFLVRRGCLSSAQVAASRRNSVEALMAANEQNVWLCQKTKENGPIPTLLQSTFHHFLMAAISSMFLAMTYDPSIYRPQCQRPFNVGLEILEALPHKLRGTDARHRYSMANFRRLAAKANLCSPTRAPTVNNAEVLATPISPVSALQAPSTIDKASDSDWMALDFNQLFGPVMSDVNWACLEQSWS</sequence>
<feature type="domain" description="Zn(2)-C6 fungal-type" evidence="2">
    <location>
        <begin position="26"/>
        <end position="55"/>
    </location>
</feature>
<dbReference type="InterPro" id="IPR050987">
    <property type="entry name" value="AtrR-like"/>
</dbReference>
<dbReference type="OrthoDB" id="103819at2759"/>
<dbReference type="CDD" id="cd00067">
    <property type="entry name" value="GAL4"/>
    <property type="match status" value="1"/>
</dbReference>
<evidence type="ECO:0000256" key="1">
    <source>
        <dbReference type="ARBA" id="ARBA00023242"/>
    </source>
</evidence>
<evidence type="ECO:0000313" key="4">
    <source>
        <dbReference type="Proteomes" id="UP000825890"/>
    </source>
</evidence>
<dbReference type="RefSeq" id="XP_044662054.1">
    <property type="nucleotide sequence ID" value="XM_044806119.1"/>
</dbReference>
<dbReference type="GO" id="GO:0008270">
    <property type="term" value="F:zinc ion binding"/>
    <property type="evidence" value="ECO:0007669"/>
    <property type="project" value="InterPro"/>
</dbReference>
<dbReference type="InterPro" id="IPR001138">
    <property type="entry name" value="Zn2Cys6_DnaBD"/>
</dbReference>
<dbReference type="AlphaFoldDB" id="A0A9P3FJV2"/>
<dbReference type="Gene3D" id="4.10.240.10">
    <property type="entry name" value="Zn(2)-C6 fungal-type DNA-binding domain"/>
    <property type="match status" value="1"/>
</dbReference>
<dbReference type="EMBL" id="BOLY01000007">
    <property type="protein sequence ID" value="GIZ47567.1"/>
    <property type="molecule type" value="Genomic_DNA"/>
</dbReference>
<keyword evidence="4" id="KW-1185">Reference proteome</keyword>
<evidence type="ECO:0000259" key="2">
    <source>
        <dbReference type="PROSITE" id="PS50048"/>
    </source>
</evidence>